<accession>A0A0E9RLS3</accession>
<dbReference type="AlphaFoldDB" id="A0A0E9RLS3"/>
<name>A0A0E9RLS3_ANGAN</name>
<reference evidence="1" key="1">
    <citation type="submission" date="2014-11" db="EMBL/GenBank/DDBJ databases">
        <authorList>
            <person name="Amaro Gonzalez C."/>
        </authorList>
    </citation>
    <scope>NUCLEOTIDE SEQUENCE</scope>
</reference>
<sequence>MNGVYRHGFRFPLSTNAADFTCQFVIDSIKN</sequence>
<protein>
    <submittedName>
        <fullName evidence="1">Uncharacterized protein</fullName>
    </submittedName>
</protein>
<evidence type="ECO:0000313" key="1">
    <source>
        <dbReference type="EMBL" id="JAH29410.1"/>
    </source>
</evidence>
<proteinExistence type="predicted"/>
<reference evidence="1" key="2">
    <citation type="journal article" date="2015" name="Fish Shellfish Immunol.">
        <title>Early steps in the European eel (Anguilla anguilla)-Vibrio vulnificus interaction in the gills: Role of the RtxA13 toxin.</title>
        <authorList>
            <person name="Callol A."/>
            <person name="Pajuelo D."/>
            <person name="Ebbesson L."/>
            <person name="Teles M."/>
            <person name="MacKenzie S."/>
            <person name="Amaro C."/>
        </authorList>
    </citation>
    <scope>NUCLEOTIDE SEQUENCE</scope>
</reference>
<organism evidence="1">
    <name type="scientific">Anguilla anguilla</name>
    <name type="common">European freshwater eel</name>
    <name type="synonym">Muraena anguilla</name>
    <dbReference type="NCBI Taxonomy" id="7936"/>
    <lineage>
        <taxon>Eukaryota</taxon>
        <taxon>Metazoa</taxon>
        <taxon>Chordata</taxon>
        <taxon>Craniata</taxon>
        <taxon>Vertebrata</taxon>
        <taxon>Euteleostomi</taxon>
        <taxon>Actinopterygii</taxon>
        <taxon>Neopterygii</taxon>
        <taxon>Teleostei</taxon>
        <taxon>Anguilliformes</taxon>
        <taxon>Anguillidae</taxon>
        <taxon>Anguilla</taxon>
    </lineage>
</organism>
<dbReference type="EMBL" id="GBXM01079167">
    <property type="protein sequence ID" value="JAH29410.1"/>
    <property type="molecule type" value="Transcribed_RNA"/>
</dbReference>